<accession>A0ABP4VPM4</accession>
<comment type="caution">
    <text evidence="1">The sequence shown here is derived from an EMBL/GenBank/DDBJ whole genome shotgun (WGS) entry which is preliminary data.</text>
</comment>
<sequence length="229" mass="24827">MGTPGDITDLARPQPRSHLLDAAMRIITPLLDTDDDKRVIVGLTGPPAAGKSTLSVALAATYERQLGEHRAVAVPMDGFHLSNLELDRLGLADRKGAPETFDAAGFVNLLRRLREERDGVVYAPSFNRALNESIGSDIPVLPQARLIVVEGNYLLLTEGAWAGVRPLLDRALYIDAPQPSRIGSLLRRQRARGLAEADARDWVFRSDEANARVIAATKPLADAVLTRPG</sequence>
<proteinExistence type="predicted"/>
<dbReference type="GO" id="GO:0016301">
    <property type="term" value="F:kinase activity"/>
    <property type="evidence" value="ECO:0007669"/>
    <property type="project" value="UniProtKB-KW"/>
</dbReference>
<dbReference type="PANTHER" id="PTHR10285">
    <property type="entry name" value="URIDINE KINASE"/>
    <property type="match status" value="1"/>
</dbReference>
<dbReference type="SUPFAM" id="SSF52540">
    <property type="entry name" value="P-loop containing nucleoside triphosphate hydrolases"/>
    <property type="match status" value="1"/>
</dbReference>
<evidence type="ECO:0000313" key="2">
    <source>
        <dbReference type="Proteomes" id="UP001500655"/>
    </source>
</evidence>
<dbReference type="Proteomes" id="UP001500655">
    <property type="component" value="Unassembled WGS sequence"/>
</dbReference>
<dbReference type="RefSeq" id="WP_344075365.1">
    <property type="nucleotide sequence ID" value="NZ_BAAALS010000001.1"/>
</dbReference>
<dbReference type="Gene3D" id="3.40.50.300">
    <property type="entry name" value="P-loop containing nucleotide triphosphate hydrolases"/>
    <property type="match status" value="1"/>
</dbReference>
<reference evidence="2" key="1">
    <citation type="journal article" date="2019" name="Int. J. Syst. Evol. Microbiol.">
        <title>The Global Catalogue of Microorganisms (GCM) 10K type strain sequencing project: providing services to taxonomists for standard genome sequencing and annotation.</title>
        <authorList>
            <consortium name="The Broad Institute Genomics Platform"/>
            <consortium name="The Broad Institute Genome Sequencing Center for Infectious Disease"/>
            <person name="Wu L."/>
            <person name="Ma J."/>
        </authorList>
    </citation>
    <scope>NUCLEOTIDE SEQUENCE [LARGE SCALE GENOMIC DNA]</scope>
    <source>
        <strain evidence="2">JCM 13249</strain>
    </source>
</reference>
<keyword evidence="2" id="KW-1185">Reference proteome</keyword>
<dbReference type="InterPro" id="IPR027417">
    <property type="entry name" value="P-loop_NTPase"/>
</dbReference>
<organism evidence="1 2">
    <name type="scientific">Luedemannella helvata</name>
    <dbReference type="NCBI Taxonomy" id="349315"/>
    <lineage>
        <taxon>Bacteria</taxon>
        <taxon>Bacillati</taxon>
        <taxon>Actinomycetota</taxon>
        <taxon>Actinomycetes</taxon>
        <taxon>Micromonosporales</taxon>
        <taxon>Micromonosporaceae</taxon>
        <taxon>Luedemannella</taxon>
    </lineage>
</organism>
<protein>
    <submittedName>
        <fullName evidence="1">Nucleoside/nucleotide kinase family protein</fullName>
    </submittedName>
</protein>
<dbReference type="NCBIfam" id="NF006743">
    <property type="entry name" value="PRK09270.1-2"/>
    <property type="match status" value="1"/>
</dbReference>
<dbReference type="EMBL" id="BAAALS010000001">
    <property type="protein sequence ID" value="GAA1734103.1"/>
    <property type="molecule type" value="Genomic_DNA"/>
</dbReference>
<keyword evidence="1" id="KW-0808">Transferase</keyword>
<name>A0ABP4VPM4_9ACTN</name>
<keyword evidence="1" id="KW-0418">Kinase</keyword>
<gene>
    <name evidence="1" type="ORF">GCM10009681_00280</name>
</gene>
<evidence type="ECO:0000313" key="1">
    <source>
        <dbReference type="EMBL" id="GAA1734103.1"/>
    </source>
</evidence>